<reference evidence="3" key="3">
    <citation type="submission" date="2014-09" db="EMBL/GenBank/DDBJ databases">
        <authorList>
            <person name="Magalhaes I.L.F."/>
            <person name="Oliveira U."/>
            <person name="Santos F.R."/>
            <person name="Vidigal T.H.D.A."/>
            <person name="Brescovit A.D."/>
            <person name="Santos A.J."/>
        </authorList>
    </citation>
    <scope>NUCLEOTIDE SEQUENCE</scope>
</reference>
<organism evidence="2">
    <name type="scientific">Lygus hesperus</name>
    <name type="common">Western plant bug</name>
    <dbReference type="NCBI Taxonomy" id="30085"/>
    <lineage>
        <taxon>Eukaryota</taxon>
        <taxon>Metazoa</taxon>
        <taxon>Ecdysozoa</taxon>
        <taxon>Arthropoda</taxon>
        <taxon>Hexapoda</taxon>
        <taxon>Insecta</taxon>
        <taxon>Pterygota</taxon>
        <taxon>Neoptera</taxon>
        <taxon>Paraneoptera</taxon>
        <taxon>Hemiptera</taxon>
        <taxon>Heteroptera</taxon>
        <taxon>Panheteroptera</taxon>
        <taxon>Cimicomorpha</taxon>
        <taxon>Miridae</taxon>
        <taxon>Mirini</taxon>
        <taxon>Lygus</taxon>
    </lineage>
</organism>
<dbReference type="PROSITE" id="PS50835">
    <property type="entry name" value="IG_LIKE"/>
    <property type="match status" value="1"/>
</dbReference>
<dbReference type="PANTHER" id="PTHR21261:SF15">
    <property type="entry name" value="BEATEN PATH IIIA, ISOFORM D-RELATED"/>
    <property type="match status" value="1"/>
</dbReference>
<dbReference type="Pfam" id="PF07686">
    <property type="entry name" value="V-set"/>
    <property type="match status" value="1"/>
</dbReference>
<reference evidence="4" key="4">
    <citation type="journal article" date="2016" name="Gigascience">
        <title>De novo construction of an expanded transcriptome assembly for the western tarnished plant bug, Lygus hesperus.</title>
        <authorList>
            <person name="Tassone E.E."/>
            <person name="Geib S.M."/>
            <person name="Hall B."/>
            <person name="Fabrick J.A."/>
            <person name="Brent C.S."/>
            <person name="Hull J.J."/>
        </authorList>
    </citation>
    <scope>NUCLEOTIDE SEQUENCE</scope>
</reference>
<dbReference type="EMBL" id="GBRD01008649">
    <property type="protein sequence ID" value="JAG57172.1"/>
    <property type="molecule type" value="Transcribed_RNA"/>
</dbReference>
<dbReference type="EMBL" id="GBHO01003887">
    <property type="protein sequence ID" value="JAG39717.1"/>
    <property type="molecule type" value="Transcribed_RNA"/>
</dbReference>
<accession>A0A0A9Z391</accession>
<dbReference type="InterPro" id="IPR013783">
    <property type="entry name" value="Ig-like_fold"/>
</dbReference>
<protein>
    <submittedName>
        <fullName evidence="2">Basal cell adhesion molecule</fullName>
    </submittedName>
</protein>
<dbReference type="Gene3D" id="2.60.40.10">
    <property type="entry name" value="Immunoglobulins"/>
    <property type="match status" value="2"/>
</dbReference>
<proteinExistence type="predicted"/>
<evidence type="ECO:0000313" key="4">
    <source>
        <dbReference type="EMBL" id="JAP99686.1"/>
    </source>
</evidence>
<dbReference type="InterPro" id="IPR013106">
    <property type="entry name" value="Ig_V-set"/>
</dbReference>
<dbReference type="EMBL" id="GDHC01018942">
    <property type="protein sequence ID" value="JAP99686.1"/>
    <property type="molecule type" value="Transcribed_RNA"/>
</dbReference>
<evidence type="ECO:0000259" key="1">
    <source>
        <dbReference type="PROSITE" id="PS50835"/>
    </source>
</evidence>
<dbReference type="InterPro" id="IPR036179">
    <property type="entry name" value="Ig-like_dom_sf"/>
</dbReference>
<dbReference type="AlphaFoldDB" id="A0A0A9Z391"/>
<dbReference type="FunFam" id="2.60.40.10:FF:000437">
    <property type="entry name" value="Beat-IIIc, isoform A"/>
    <property type="match status" value="1"/>
</dbReference>
<name>A0A0A9Z391_LYGHE</name>
<evidence type="ECO:0000313" key="3">
    <source>
        <dbReference type="EMBL" id="JAG57172.1"/>
    </source>
</evidence>
<dbReference type="SUPFAM" id="SSF48726">
    <property type="entry name" value="Immunoglobulin"/>
    <property type="match status" value="1"/>
</dbReference>
<evidence type="ECO:0000313" key="2">
    <source>
        <dbReference type="EMBL" id="JAG39717.1"/>
    </source>
</evidence>
<feature type="domain" description="Ig-like" evidence="1">
    <location>
        <begin position="43"/>
        <end position="136"/>
    </location>
</feature>
<reference evidence="2" key="2">
    <citation type="submission" date="2014-07" db="EMBL/GenBank/DDBJ databases">
        <authorList>
            <person name="Hull J."/>
        </authorList>
    </citation>
    <scope>NUCLEOTIDE SEQUENCE</scope>
</reference>
<reference evidence="2" key="1">
    <citation type="journal article" date="2014" name="PLoS ONE">
        <title>Transcriptome-Based Identification of ABC Transporters in the Western Tarnished Plant Bug Lygus hesperus.</title>
        <authorList>
            <person name="Hull J.J."/>
            <person name="Chaney K."/>
            <person name="Geib S.M."/>
            <person name="Fabrick J.A."/>
            <person name="Brent C.S."/>
            <person name="Walsh D."/>
            <person name="Lavine L.C."/>
        </authorList>
    </citation>
    <scope>NUCLEOTIDE SEQUENCE</scope>
</reference>
<gene>
    <name evidence="2" type="primary">Bcam_2</name>
    <name evidence="2" type="ORF">CM83_32467</name>
    <name evidence="4" type="ORF">g.43988</name>
</gene>
<sequence>MDYAKMVLTSRIMTGILFVLFVVEGSFGLRLNSLEVPRHADIGTSVTLGCFFEINDNKLYSVKWYKDDYEFFRYMPDNLPKSQIFPVSGIHLDNSQSDMNHVKLDTLEYSSSGTYKCEVSTEGPAFDTVFTSHNMTVFAYPDRPPIITGAEESYSIGDFITVNCSSGKSNPEPVLSWFINNQKADNFLLDHNSPKIRHGNPNHMGELYSRSLGMRLKADRMHFKGSKMTVSLKCQSSVADMSTESTVVEARLATASSSNILQPQQISGNNSGSLNRVSVLLVLVIFQVILRT</sequence>
<dbReference type="InterPro" id="IPR007110">
    <property type="entry name" value="Ig-like_dom"/>
</dbReference>
<dbReference type="PANTHER" id="PTHR21261">
    <property type="entry name" value="BEAT PROTEIN"/>
    <property type="match status" value="1"/>
</dbReference>